<comment type="subcellular location">
    <subcellularLocation>
        <location evidence="1">Membrane</location>
        <topology evidence="1">Multi-pass membrane protein</topology>
    </subcellularLocation>
</comment>
<evidence type="ECO:0000313" key="7">
    <source>
        <dbReference type="EMBL" id="TWT58220.1"/>
    </source>
</evidence>
<feature type="domain" description="V-ATPase proteolipid subunit C-like" evidence="6">
    <location>
        <begin position="11"/>
        <end position="69"/>
    </location>
</feature>
<dbReference type="GO" id="GO:0015078">
    <property type="term" value="F:proton transmembrane transporter activity"/>
    <property type="evidence" value="ECO:0007669"/>
    <property type="project" value="InterPro"/>
</dbReference>
<dbReference type="Pfam" id="PF00137">
    <property type="entry name" value="ATP-synt_C"/>
    <property type="match status" value="2"/>
</dbReference>
<sequence>MEMTMLILGWIGLYSPLALGAIGSMIGCLRGGMAACGAMLEVERGYGRFVGVAAMPSSQTIYGIVVTMTLPAALTPENSPGIFVLGVMCGIALTFSATAQGAACASAINASKSKPEVFGVSLAPAALIEGFAVFAFVFALVLAGRLPQ</sequence>
<feature type="transmembrane region" description="Helical" evidence="5">
    <location>
        <begin position="49"/>
        <end position="70"/>
    </location>
</feature>
<feature type="transmembrane region" description="Helical" evidence="5">
    <location>
        <begin position="117"/>
        <end position="143"/>
    </location>
</feature>
<evidence type="ECO:0000256" key="3">
    <source>
        <dbReference type="ARBA" id="ARBA00022989"/>
    </source>
</evidence>
<feature type="transmembrane region" description="Helical" evidence="5">
    <location>
        <begin position="6"/>
        <end position="29"/>
    </location>
</feature>
<dbReference type="EMBL" id="SIHI01000001">
    <property type="protein sequence ID" value="TWT58220.1"/>
    <property type="molecule type" value="Genomic_DNA"/>
</dbReference>
<dbReference type="CDD" id="cd18180">
    <property type="entry name" value="ATP-synt_Vo_Ao_c_NTPK_rpt2"/>
    <property type="match status" value="1"/>
</dbReference>
<dbReference type="Proteomes" id="UP000317243">
    <property type="component" value="Unassembled WGS sequence"/>
</dbReference>
<dbReference type="InterPro" id="IPR035921">
    <property type="entry name" value="F/V-ATP_Csub_sf"/>
</dbReference>
<feature type="transmembrane region" description="Helical" evidence="5">
    <location>
        <begin position="82"/>
        <end position="105"/>
    </location>
</feature>
<keyword evidence="4 5" id="KW-0472">Membrane</keyword>
<protein>
    <submittedName>
        <fullName evidence="7">V-type ATP synthase subunit K</fullName>
    </submittedName>
</protein>
<gene>
    <name evidence="7" type="ORF">KOR42_15910</name>
</gene>
<dbReference type="NCBIfam" id="NF007200">
    <property type="entry name" value="PRK09621.1"/>
    <property type="match status" value="1"/>
</dbReference>
<accession>A0A5C5X5L6</accession>
<keyword evidence="3 5" id="KW-1133">Transmembrane helix</keyword>
<evidence type="ECO:0000313" key="8">
    <source>
        <dbReference type="Proteomes" id="UP000317243"/>
    </source>
</evidence>
<dbReference type="OrthoDB" id="18947at2"/>
<dbReference type="AlphaFoldDB" id="A0A5C5X5L6"/>
<dbReference type="InterPro" id="IPR002379">
    <property type="entry name" value="ATPase_proteolipid_c-like_dom"/>
</dbReference>
<name>A0A5C5X5L6_9PLAN</name>
<reference evidence="7 8" key="1">
    <citation type="submission" date="2019-02" db="EMBL/GenBank/DDBJ databases">
        <title>Deep-cultivation of Planctomycetes and their phenomic and genomic characterization uncovers novel biology.</title>
        <authorList>
            <person name="Wiegand S."/>
            <person name="Jogler M."/>
            <person name="Boedeker C."/>
            <person name="Pinto D."/>
            <person name="Vollmers J."/>
            <person name="Rivas-Marin E."/>
            <person name="Kohn T."/>
            <person name="Peeters S.H."/>
            <person name="Heuer A."/>
            <person name="Rast P."/>
            <person name="Oberbeckmann S."/>
            <person name="Bunk B."/>
            <person name="Jeske O."/>
            <person name="Meyerdierks A."/>
            <person name="Storesund J.E."/>
            <person name="Kallscheuer N."/>
            <person name="Luecker S."/>
            <person name="Lage O.M."/>
            <person name="Pohl T."/>
            <person name="Merkel B.J."/>
            <person name="Hornburger P."/>
            <person name="Mueller R.-W."/>
            <person name="Bruemmer F."/>
            <person name="Labrenz M."/>
            <person name="Spormann A.M."/>
            <person name="Op Den Camp H."/>
            <person name="Overmann J."/>
            <person name="Amann R."/>
            <person name="Jetten M.S.M."/>
            <person name="Mascher T."/>
            <person name="Medema M.H."/>
            <person name="Devos D.P."/>
            <person name="Kaster A.-K."/>
            <person name="Ovreas L."/>
            <person name="Rohde M."/>
            <person name="Galperin M.Y."/>
            <person name="Jogler C."/>
        </authorList>
    </citation>
    <scope>NUCLEOTIDE SEQUENCE [LARGE SCALE GENOMIC DNA]</scope>
    <source>
        <strain evidence="7 8">KOR42</strain>
    </source>
</reference>
<keyword evidence="2 5" id="KW-0812">Transmembrane</keyword>
<dbReference type="Gene3D" id="1.20.120.610">
    <property type="entry name" value="lithium bound rotor ring of v- atpase"/>
    <property type="match status" value="1"/>
</dbReference>
<organism evidence="7 8">
    <name type="scientific">Thalassoglobus neptunius</name>
    <dbReference type="NCBI Taxonomy" id="1938619"/>
    <lineage>
        <taxon>Bacteria</taxon>
        <taxon>Pseudomonadati</taxon>
        <taxon>Planctomycetota</taxon>
        <taxon>Planctomycetia</taxon>
        <taxon>Planctomycetales</taxon>
        <taxon>Planctomycetaceae</taxon>
        <taxon>Thalassoglobus</taxon>
    </lineage>
</organism>
<evidence type="ECO:0000256" key="2">
    <source>
        <dbReference type="ARBA" id="ARBA00022692"/>
    </source>
</evidence>
<dbReference type="GO" id="GO:0033177">
    <property type="term" value="C:proton-transporting two-sector ATPase complex, proton-transporting domain"/>
    <property type="evidence" value="ECO:0007669"/>
    <property type="project" value="InterPro"/>
</dbReference>
<keyword evidence="8" id="KW-1185">Reference proteome</keyword>
<evidence type="ECO:0000259" key="6">
    <source>
        <dbReference type="Pfam" id="PF00137"/>
    </source>
</evidence>
<dbReference type="RefSeq" id="WP_146508456.1">
    <property type="nucleotide sequence ID" value="NZ_SIHI01000001.1"/>
</dbReference>
<comment type="caution">
    <text evidence="7">The sequence shown here is derived from an EMBL/GenBank/DDBJ whole genome shotgun (WGS) entry which is preliminary data.</text>
</comment>
<evidence type="ECO:0000256" key="5">
    <source>
        <dbReference type="SAM" id="Phobius"/>
    </source>
</evidence>
<proteinExistence type="predicted"/>
<evidence type="ECO:0000256" key="4">
    <source>
        <dbReference type="ARBA" id="ARBA00023136"/>
    </source>
</evidence>
<evidence type="ECO:0000256" key="1">
    <source>
        <dbReference type="ARBA" id="ARBA00004141"/>
    </source>
</evidence>
<feature type="domain" description="V-ATPase proteolipid subunit C-like" evidence="6">
    <location>
        <begin position="85"/>
        <end position="142"/>
    </location>
</feature>
<dbReference type="SUPFAM" id="SSF81333">
    <property type="entry name" value="F1F0 ATP synthase subunit C"/>
    <property type="match status" value="1"/>
</dbReference>